<sequence length="97" mass="10838">MMERPTTIEVAEAAIAVYWDMKMCPVPDGYDARRVGPFIEWNLRQCNPGFAFPRWHTYATSGNQIPCVGSDESEDAVEASVEAPLDSYPENPTIKAQ</sequence>
<feature type="region of interest" description="Disordered" evidence="1">
    <location>
        <begin position="68"/>
        <end position="97"/>
    </location>
</feature>
<evidence type="ECO:0000256" key="1">
    <source>
        <dbReference type="SAM" id="MobiDB-lite"/>
    </source>
</evidence>
<evidence type="ECO:0008006" key="4">
    <source>
        <dbReference type="Google" id="ProtNLM"/>
    </source>
</evidence>
<gene>
    <name evidence="2" type="ORF">ISN45_Aa01g002180</name>
</gene>
<reference evidence="2 3" key="1">
    <citation type="submission" date="2020-12" db="EMBL/GenBank/DDBJ databases">
        <title>Concerted genomic and epigenomic changes stabilize Arabidopsis allopolyploids.</title>
        <authorList>
            <person name="Chen Z."/>
        </authorList>
    </citation>
    <scope>NUCLEOTIDE SEQUENCE [LARGE SCALE GENOMIC DNA]</scope>
    <source>
        <strain evidence="2">Allo738</strain>
        <tissue evidence="2">Leaf</tissue>
    </source>
</reference>
<protein>
    <recommendedName>
        <fullName evidence="4">NYN domain-containing protein</fullName>
    </recommendedName>
</protein>
<name>A0A8T2BU28_9BRAS</name>
<dbReference type="Proteomes" id="UP000694240">
    <property type="component" value="Chromosome 6"/>
</dbReference>
<organism evidence="2 3">
    <name type="scientific">Arabidopsis thaliana x Arabidopsis arenosa</name>
    <dbReference type="NCBI Taxonomy" id="1240361"/>
    <lineage>
        <taxon>Eukaryota</taxon>
        <taxon>Viridiplantae</taxon>
        <taxon>Streptophyta</taxon>
        <taxon>Embryophyta</taxon>
        <taxon>Tracheophyta</taxon>
        <taxon>Spermatophyta</taxon>
        <taxon>Magnoliopsida</taxon>
        <taxon>eudicotyledons</taxon>
        <taxon>Gunneridae</taxon>
        <taxon>Pentapetalae</taxon>
        <taxon>rosids</taxon>
        <taxon>malvids</taxon>
        <taxon>Brassicales</taxon>
        <taxon>Brassicaceae</taxon>
        <taxon>Camelineae</taxon>
        <taxon>Arabidopsis</taxon>
    </lineage>
</organism>
<evidence type="ECO:0000313" key="3">
    <source>
        <dbReference type="Proteomes" id="UP000694240"/>
    </source>
</evidence>
<proteinExistence type="predicted"/>
<comment type="caution">
    <text evidence="2">The sequence shown here is derived from an EMBL/GenBank/DDBJ whole genome shotgun (WGS) entry which is preliminary data.</text>
</comment>
<keyword evidence="3" id="KW-1185">Reference proteome</keyword>
<dbReference type="AlphaFoldDB" id="A0A8T2BU28"/>
<dbReference type="EMBL" id="JAEFBK010000006">
    <property type="protein sequence ID" value="KAG7591158.1"/>
    <property type="molecule type" value="Genomic_DNA"/>
</dbReference>
<evidence type="ECO:0000313" key="2">
    <source>
        <dbReference type="EMBL" id="KAG7591158.1"/>
    </source>
</evidence>
<accession>A0A8T2BU28</accession>